<dbReference type="CDD" id="cd04673">
    <property type="entry name" value="NUDIX_ADPRase"/>
    <property type="match status" value="1"/>
</dbReference>
<dbReference type="SUPFAM" id="SSF55811">
    <property type="entry name" value="Nudix"/>
    <property type="match status" value="1"/>
</dbReference>
<dbReference type="InterPro" id="IPR000086">
    <property type="entry name" value="NUDIX_hydrolase_dom"/>
</dbReference>
<dbReference type="PRINTS" id="PR00502">
    <property type="entry name" value="NUDIXFAMILY"/>
</dbReference>
<dbReference type="AlphaFoldDB" id="A0A0M8K747"/>
<dbReference type="STRING" id="872965.SE16_08595"/>
<evidence type="ECO:0000313" key="6">
    <source>
        <dbReference type="EMBL" id="KPL87664.1"/>
    </source>
</evidence>
<dbReference type="Gene3D" id="3.90.79.10">
    <property type="entry name" value="Nucleoside Triphosphate Pyrophosphohydrolase"/>
    <property type="match status" value="1"/>
</dbReference>
<evidence type="ECO:0000256" key="2">
    <source>
        <dbReference type="ARBA" id="ARBA00022801"/>
    </source>
</evidence>
<comment type="similarity">
    <text evidence="1 3">Belongs to the Nudix hydrolase family.</text>
</comment>
<dbReference type="EMBL" id="LGKN01000005">
    <property type="protein sequence ID" value="KPL87664.1"/>
    <property type="molecule type" value="Genomic_DNA"/>
</dbReference>
<feature type="domain" description="Nudix hydrolase" evidence="4">
    <location>
        <begin position="9"/>
        <end position="146"/>
    </location>
</feature>
<dbReference type="Proteomes" id="UP000037784">
    <property type="component" value="Unassembled WGS sequence"/>
</dbReference>
<dbReference type="InterPro" id="IPR020084">
    <property type="entry name" value="NUDIX_hydrolase_CS"/>
</dbReference>
<name>A0A0M8K747_9CHLR</name>
<dbReference type="GO" id="GO:0016787">
    <property type="term" value="F:hydrolase activity"/>
    <property type="evidence" value="ECO:0007669"/>
    <property type="project" value="UniProtKB-KW"/>
</dbReference>
<dbReference type="OrthoDB" id="9810648at2"/>
<gene>
    <name evidence="5" type="ORF">ARMA_0564</name>
    <name evidence="6" type="ORF">SE16_08595</name>
</gene>
<proteinExistence type="inferred from homology"/>
<dbReference type="InterPro" id="IPR020476">
    <property type="entry name" value="Nudix_hydrolase"/>
</dbReference>
<dbReference type="Proteomes" id="UP000050502">
    <property type="component" value="Unassembled WGS sequence"/>
</dbReference>
<evidence type="ECO:0000313" key="5">
    <source>
        <dbReference type="EMBL" id="GAP62141.1"/>
    </source>
</evidence>
<reference evidence="6 8" key="2">
    <citation type="submission" date="2015-07" db="EMBL/GenBank/DDBJ databases">
        <title>Whole genome sequence of Ardenticatena maritima DSM 23922.</title>
        <authorList>
            <person name="Hemp J."/>
            <person name="Ward L.M."/>
            <person name="Pace L.A."/>
            <person name="Fischer W.W."/>
        </authorList>
    </citation>
    <scope>NUCLEOTIDE SEQUENCE [LARGE SCALE GENOMIC DNA]</scope>
    <source>
        <strain evidence="6 8">110S</strain>
    </source>
</reference>
<evidence type="ECO:0000256" key="1">
    <source>
        <dbReference type="ARBA" id="ARBA00005582"/>
    </source>
</evidence>
<sequence length="159" mass="17364">MHAPANRLSPRVAVGLVILRNSSPLPDVLLVRRGKPPMRGYWSLPGGSVELGETLAEAAIREAREETGLTVQVGPVLTAVDAIDRNADGEVQYHYVIVDIVAFVDEGAVAIPSDDADDVMWVAADRVEHVHPLTPQVPRVVQLALTWIERGMLIPPWRL</sequence>
<evidence type="ECO:0000313" key="7">
    <source>
        <dbReference type="Proteomes" id="UP000037784"/>
    </source>
</evidence>
<keyword evidence="2 3" id="KW-0378">Hydrolase</keyword>
<comment type="caution">
    <text evidence="5">The sequence shown here is derived from an EMBL/GenBank/DDBJ whole genome shotgun (WGS) entry which is preliminary data.</text>
</comment>
<evidence type="ECO:0000313" key="8">
    <source>
        <dbReference type="Proteomes" id="UP000050502"/>
    </source>
</evidence>
<accession>A0A0M8K747</accession>
<dbReference type="PANTHER" id="PTHR43736:SF1">
    <property type="entry name" value="DIHYDRONEOPTERIN TRIPHOSPHATE DIPHOSPHATASE"/>
    <property type="match status" value="1"/>
</dbReference>
<protein>
    <recommendedName>
        <fullName evidence="4">Nudix hydrolase domain-containing protein</fullName>
    </recommendedName>
</protein>
<dbReference type="Pfam" id="PF00293">
    <property type="entry name" value="NUDIX"/>
    <property type="match status" value="1"/>
</dbReference>
<reference evidence="5 7" key="1">
    <citation type="journal article" date="2015" name="Genome Announc.">
        <title>Draft Genome Sequence of a Heterotrophic Facultative Anaerobic Thermophilic Bacterium, Ardenticatena maritima Strain 110ST.</title>
        <authorList>
            <person name="Kawaichi S."/>
            <person name="Yoshida T."/>
            <person name="Sako Y."/>
            <person name="Nakamura R."/>
        </authorList>
    </citation>
    <scope>NUCLEOTIDE SEQUENCE [LARGE SCALE GENOMIC DNA]</scope>
    <source>
        <strain evidence="5 7">110S</strain>
    </source>
</reference>
<dbReference type="InterPro" id="IPR015797">
    <property type="entry name" value="NUDIX_hydrolase-like_dom_sf"/>
</dbReference>
<reference evidence="7" key="3">
    <citation type="submission" date="2015-08" db="EMBL/GenBank/DDBJ databases">
        <title>Draft Genome Sequence of a Heterotrophic Facultative Anaerobic Bacterium Ardenticatena maritima Strain 110S.</title>
        <authorList>
            <person name="Kawaichi S."/>
            <person name="Yoshida T."/>
            <person name="Sako Y."/>
            <person name="Nakamura R."/>
        </authorList>
    </citation>
    <scope>NUCLEOTIDE SEQUENCE [LARGE SCALE GENOMIC DNA]</scope>
    <source>
        <strain evidence="7">110S</strain>
    </source>
</reference>
<dbReference type="RefSeq" id="WP_082373976.1">
    <property type="nucleotide sequence ID" value="NZ_BBZA01000033.1"/>
</dbReference>
<dbReference type="InParanoid" id="A0A0M8K747"/>
<organism evidence="5 7">
    <name type="scientific">Ardenticatena maritima</name>
    <dbReference type="NCBI Taxonomy" id="872965"/>
    <lineage>
        <taxon>Bacteria</taxon>
        <taxon>Bacillati</taxon>
        <taxon>Chloroflexota</taxon>
        <taxon>Ardenticatenia</taxon>
        <taxon>Ardenticatenales</taxon>
        <taxon>Ardenticatenaceae</taxon>
        <taxon>Ardenticatena</taxon>
    </lineage>
</organism>
<dbReference type="PANTHER" id="PTHR43736">
    <property type="entry name" value="ADP-RIBOSE PYROPHOSPHATASE"/>
    <property type="match status" value="1"/>
</dbReference>
<dbReference type="PROSITE" id="PS00893">
    <property type="entry name" value="NUDIX_BOX"/>
    <property type="match status" value="1"/>
</dbReference>
<keyword evidence="7" id="KW-1185">Reference proteome</keyword>
<evidence type="ECO:0000256" key="3">
    <source>
        <dbReference type="RuleBase" id="RU003476"/>
    </source>
</evidence>
<dbReference type="PROSITE" id="PS51462">
    <property type="entry name" value="NUDIX"/>
    <property type="match status" value="1"/>
</dbReference>
<dbReference type="EMBL" id="BBZA01000033">
    <property type="protein sequence ID" value="GAP62141.1"/>
    <property type="molecule type" value="Genomic_DNA"/>
</dbReference>
<evidence type="ECO:0000259" key="4">
    <source>
        <dbReference type="PROSITE" id="PS51462"/>
    </source>
</evidence>